<dbReference type="PROSITE" id="PS51257">
    <property type="entry name" value="PROKAR_LIPOPROTEIN"/>
    <property type="match status" value="1"/>
</dbReference>
<dbReference type="KEGG" id="bbd:Belba_1088"/>
<dbReference type="STRING" id="866536.Belba_1088"/>
<proteinExistence type="predicted"/>
<evidence type="ECO:0008006" key="4">
    <source>
        <dbReference type="Google" id="ProtNLM"/>
    </source>
</evidence>
<dbReference type="eggNOG" id="ENOG5032ZIX">
    <property type="taxonomic scope" value="Bacteria"/>
</dbReference>
<dbReference type="EMBL" id="CP003281">
    <property type="protein sequence ID" value="AFL83726.1"/>
    <property type="molecule type" value="Genomic_DNA"/>
</dbReference>
<dbReference type="AlphaFoldDB" id="I3Z3A8"/>
<dbReference type="RefSeq" id="WP_014771729.1">
    <property type="nucleotide sequence ID" value="NC_018010.1"/>
</dbReference>
<reference evidence="3" key="1">
    <citation type="submission" date="2012-06" db="EMBL/GenBank/DDBJ databases">
        <title>The complete genome of Belliella baltica DSM 15883.</title>
        <authorList>
            <person name="Lucas S."/>
            <person name="Copeland A."/>
            <person name="Lapidus A."/>
            <person name="Goodwin L."/>
            <person name="Pitluck S."/>
            <person name="Peters L."/>
            <person name="Mikhailova N."/>
            <person name="Davenport K."/>
            <person name="Kyrpides N."/>
            <person name="Mavromatis K."/>
            <person name="Pagani I."/>
            <person name="Ivanova N."/>
            <person name="Ovchinnikova G."/>
            <person name="Zeytun A."/>
            <person name="Detter J.C."/>
            <person name="Han C."/>
            <person name="Land M."/>
            <person name="Hauser L."/>
            <person name="Markowitz V."/>
            <person name="Cheng J.-F."/>
            <person name="Hugenholtz P."/>
            <person name="Woyke T."/>
            <person name="Wu D."/>
            <person name="Tindall B."/>
            <person name="Pomrenke H."/>
            <person name="Brambilla E."/>
            <person name="Klenk H.-P."/>
            <person name="Eisen J.A."/>
        </authorList>
    </citation>
    <scope>NUCLEOTIDE SEQUENCE [LARGE SCALE GENOMIC DNA]</scope>
    <source>
        <strain evidence="3">DSM 15883 / CIP 108006 / LMG 21964 / BA134</strain>
    </source>
</reference>
<sequence>MKSKIIIIVIVILAFSACKSAPEKAAKNFTENLFTGKIEEAKKYATESTVFMLDLGLSTGAIPLDPNFKFKMVNDSIVQKQAWVTFIDHKGNKDKLMLVKIDSKWLVHLDFSM</sequence>
<accession>I3Z3A8</accession>
<gene>
    <name evidence="2" type="ordered locus">Belba_1088</name>
</gene>
<keyword evidence="1" id="KW-0732">Signal</keyword>
<feature type="signal peptide" evidence="1">
    <location>
        <begin position="1"/>
        <end position="21"/>
    </location>
</feature>
<evidence type="ECO:0000313" key="3">
    <source>
        <dbReference type="Proteomes" id="UP000006050"/>
    </source>
</evidence>
<dbReference type="PATRIC" id="fig|866536.3.peg.1120"/>
<name>I3Z3A8_BELBD</name>
<feature type="chain" id="PRO_5003684496" description="DUF4878 domain-containing protein" evidence="1">
    <location>
        <begin position="22"/>
        <end position="113"/>
    </location>
</feature>
<dbReference type="OrthoDB" id="598024at2"/>
<evidence type="ECO:0000256" key="1">
    <source>
        <dbReference type="SAM" id="SignalP"/>
    </source>
</evidence>
<keyword evidence="3" id="KW-1185">Reference proteome</keyword>
<protein>
    <recommendedName>
        <fullName evidence="4">DUF4878 domain-containing protein</fullName>
    </recommendedName>
</protein>
<dbReference type="HOGENOM" id="CLU_137236_0_0_10"/>
<dbReference type="Proteomes" id="UP000006050">
    <property type="component" value="Chromosome"/>
</dbReference>
<organism evidence="2 3">
    <name type="scientific">Belliella baltica (strain DSM 15883 / CIP 108006 / LMG 21964 / BA134)</name>
    <dbReference type="NCBI Taxonomy" id="866536"/>
    <lineage>
        <taxon>Bacteria</taxon>
        <taxon>Pseudomonadati</taxon>
        <taxon>Bacteroidota</taxon>
        <taxon>Cytophagia</taxon>
        <taxon>Cytophagales</taxon>
        <taxon>Cyclobacteriaceae</taxon>
        <taxon>Belliella</taxon>
    </lineage>
</organism>
<evidence type="ECO:0000313" key="2">
    <source>
        <dbReference type="EMBL" id="AFL83726.1"/>
    </source>
</evidence>